<feature type="non-terminal residue" evidence="1">
    <location>
        <position position="1"/>
    </location>
</feature>
<organism evidence="1">
    <name type="scientific">uncultured Rubrobacteraceae bacterium</name>
    <dbReference type="NCBI Taxonomy" id="349277"/>
    <lineage>
        <taxon>Bacteria</taxon>
        <taxon>Bacillati</taxon>
        <taxon>Actinomycetota</taxon>
        <taxon>Rubrobacteria</taxon>
        <taxon>Rubrobacterales</taxon>
        <taxon>Rubrobacteraceae</taxon>
        <taxon>environmental samples</taxon>
    </lineage>
</organism>
<feature type="non-terminal residue" evidence="1">
    <location>
        <position position="121"/>
    </location>
</feature>
<reference evidence="1" key="1">
    <citation type="submission" date="2020-02" db="EMBL/GenBank/DDBJ databases">
        <authorList>
            <person name="Meier V. D."/>
        </authorList>
    </citation>
    <scope>NUCLEOTIDE SEQUENCE</scope>
    <source>
        <strain evidence="1">AVDCRST_MAG80</strain>
    </source>
</reference>
<protein>
    <submittedName>
        <fullName evidence="1">Uncharacterized protein</fullName>
    </submittedName>
</protein>
<name>A0A6J4QDP2_9ACTN</name>
<accession>A0A6J4QDP2</accession>
<dbReference type="AlphaFoldDB" id="A0A6J4QDP2"/>
<sequence length="121" mass="13851">WWCGSGRRGGASIILRRLSRRKAGKPGSSVETTTRWCRSWRSLTVTASRSSRETPARTSAGLSCATRPGVGWCTCAARKIYRSRKRPRVYSKTTAGRWMRREPPEACRYTVCRWLPWRRSG</sequence>
<proteinExistence type="predicted"/>
<gene>
    <name evidence="1" type="ORF">AVDCRST_MAG80-1339</name>
</gene>
<dbReference type="EMBL" id="CADCVC010000114">
    <property type="protein sequence ID" value="CAA9441104.1"/>
    <property type="molecule type" value="Genomic_DNA"/>
</dbReference>
<evidence type="ECO:0000313" key="1">
    <source>
        <dbReference type="EMBL" id="CAA9441104.1"/>
    </source>
</evidence>